<accession>K1YBV8</accession>
<sequence>MTFALIQKQGTEEQKKIIEKRGSFDELKASDALFLKKKWANIANLFLVREKDATASISPDTMKEADSFIVNFWENKNINHVIGAGDILPPTVSRVRINGVEGERKHFPRPGYYDAKGKYLPIFDGDKLEVVKIGEVDEKTLQEARDSDDIWLRERRIEDMIDTDGKALTDLPEDTGLEKEAQEEIKQRKEIRESIGTMRKGRFFGTTNKPISETVKALKDLNVADTNALLKKVFGEWPGTELLITIDDGSTVAIKRMITLAYHEGGLMFGRTNEAAIQDRATGKIIRNKNTGLDIGTFQMHGTSTSEAVNKYESWLQAWIKLANGKKITVDYEKLKEDPAQRDLIAHLWYIQSQRGGAETFARLRDPSLMDDEVIELMHHDIQWGIDAIGKSVVAQVNNTKIDLEQIRAA</sequence>
<evidence type="ECO:0000313" key="1">
    <source>
        <dbReference type="EMBL" id="EKD29808.1"/>
    </source>
</evidence>
<gene>
    <name evidence="1" type="ORF">ACD_78C00264G0002</name>
</gene>
<reference evidence="1" key="1">
    <citation type="journal article" date="2012" name="Science">
        <title>Fermentation, hydrogen, and sulfur metabolism in multiple uncultivated bacterial phyla.</title>
        <authorList>
            <person name="Wrighton K.C."/>
            <person name="Thomas B.C."/>
            <person name="Sharon I."/>
            <person name="Miller C.S."/>
            <person name="Castelle C.J."/>
            <person name="VerBerkmoes N.C."/>
            <person name="Wilkins M.J."/>
            <person name="Hettich R.L."/>
            <person name="Lipton M.S."/>
            <person name="Williams K.H."/>
            <person name="Long P.E."/>
            <person name="Banfield J.F."/>
        </authorList>
    </citation>
    <scope>NUCLEOTIDE SEQUENCE [LARGE SCALE GENOMIC DNA]</scope>
</reference>
<comment type="caution">
    <text evidence="1">The sequence shown here is derived from an EMBL/GenBank/DDBJ whole genome shotgun (WGS) entry which is preliminary data.</text>
</comment>
<dbReference type="AlphaFoldDB" id="K1YBV8"/>
<name>K1YBV8_9BACT</name>
<protein>
    <submittedName>
        <fullName evidence="1">Uncharacterized protein</fullName>
    </submittedName>
</protein>
<organism evidence="1">
    <name type="scientific">uncultured bacterium</name>
    <name type="common">gcode 4</name>
    <dbReference type="NCBI Taxonomy" id="1234023"/>
    <lineage>
        <taxon>Bacteria</taxon>
        <taxon>environmental samples</taxon>
    </lineage>
</organism>
<dbReference type="EMBL" id="AMFJ01034264">
    <property type="protein sequence ID" value="EKD29808.1"/>
    <property type="molecule type" value="Genomic_DNA"/>
</dbReference>
<proteinExistence type="predicted"/>